<dbReference type="Proteomes" id="UP000603434">
    <property type="component" value="Unassembled WGS sequence"/>
</dbReference>
<evidence type="ECO:0000313" key="8">
    <source>
        <dbReference type="Proteomes" id="UP000603434"/>
    </source>
</evidence>
<dbReference type="GO" id="GO:0009247">
    <property type="term" value="P:glycolipid biosynthetic process"/>
    <property type="evidence" value="ECO:0007669"/>
    <property type="project" value="UniProtKB-ARBA"/>
</dbReference>
<evidence type="ECO:0000313" key="7">
    <source>
        <dbReference type="EMBL" id="MBC8363184.1"/>
    </source>
</evidence>
<sequence length="289" mass="32565">MRRHILDHPVSYYAIFLASRYLPLSICRWLGKVVALIIYVFSNEDRKSLCVNLSMALGRPAGDPVVRKTVRRLFANYGRYMVDFFLLPQLPHHKVKKFFADIKGEEILKSALTKGRGAILLSAHVGNWEIGGSMLRLLNYPLAVVVMTHNTAATNALVNRLRQDKGIRVIAADQSPFAVVEVLRHLRNNGIVAMNGDRDYFGTGRQVNFMGKKVNLPVGPVIMAMKSGAALIPAFVLQQPDGRYFGVLEEAIALVSEGDRDEAVEKNLEIRKKNLKRRRKKSPLRFRKS</sequence>
<evidence type="ECO:0000256" key="4">
    <source>
        <dbReference type="ARBA" id="ARBA00022679"/>
    </source>
</evidence>
<evidence type="ECO:0000256" key="5">
    <source>
        <dbReference type="ARBA" id="ARBA00023136"/>
    </source>
</evidence>
<reference evidence="7 8" key="1">
    <citation type="submission" date="2020-08" db="EMBL/GenBank/DDBJ databases">
        <title>Bridging the membrane lipid divide: bacteria of the FCB group superphylum have the potential to synthesize archaeal ether lipids.</title>
        <authorList>
            <person name="Villanueva L."/>
            <person name="Von Meijenfeldt F.A.B."/>
            <person name="Westbye A.B."/>
            <person name="Yadav S."/>
            <person name="Hopmans E.C."/>
            <person name="Dutilh B.E."/>
            <person name="Sinninghe Damste J.S."/>
        </authorList>
    </citation>
    <scope>NUCLEOTIDE SEQUENCE [LARGE SCALE GENOMIC DNA]</scope>
    <source>
        <strain evidence="7">NIOZ-UU30</strain>
    </source>
</reference>
<evidence type="ECO:0000256" key="3">
    <source>
        <dbReference type="ARBA" id="ARBA00022519"/>
    </source>
</evidence>
<feature type="non-terminal residue" evidence="7">
    <location>
        <position position="289"/>
    </location>
</feature>
<gene>
    <name evidence="7" type="ORF">H8E23_17510</name>
</gene>
<dbReference type="AlphaFoldDB" id="A0A8J6NX82"/>
<dbReference type="PANTHER" id="PTHR30606">
    <property type="entry name" value="LIPID A BIOSYNTHESIS LAUROYL ACYLTRANSFERASE"/>
    <property type="match status" value="1"/>
</dbReference>
<dbReference type="GO" id="GO:0005886">
    <property type="term" value="C:plasma membrane"/>
    <property type="evidence" value="ECO:0007669"/>
    <property type="project" value="UniProtKB-SubCell"/>
</dbReference>
<dbReference type="GO" id="GO:0016746">
    <property type="term" value="F:acyltransferase activity"/>
    <property type="evidence" value="ECO:0007669"/>
    <property type="project" value="UniProtKB-KW"/>
</dbReference>
<dbReference type="Pfam" id="PF03279">
    <property type="entry name" value="Lip_A_acyltrans"/>
    <property type="match status" value="1"/>
</dbReference>
<dbReference type="CDD" id="cd07984">
    <property type="entry name" value="LPLAT_LABLAT-like"/>
    <property type="match status" value="1"/>
</dbReference>
<dbReference type="PANTHER" id="PTHR30606:SF10">
    <property type="entry name" value="PHOSPHATIDYLINOSITOL MANNOSIDE ACYLTRANSFERASE"/>
    <property type="match status" value="1"/>
</dbReference>
<evidence type="ECO:0000256" key="1">
    <source>
        <dbReference type="ARBA" id="ARBA00004533"/>
    </source>
</evidence>
<protein>
    <submittedName>
        <fullName evidence="7">Lysophospholipid acyltransferase family protein</fullName>
    </submittedName>
</protein>
<evidence type="ECO:0000256" key="2">
    <source>
        <dbReference type="ARBA" id="ARBA00022475"/>
    </source>
</evidence>
<keyword evidence="6 7" id="KW-0012">Acyltransferase</keyword>
<proteinExistence type="predicted"/>
<keyword evidence="4" id="KW-0808">Transferase</keyword>
<accession>A0A8J6NX82</accession>
<name>A0A8J6NX82_9BACT</name>
<dbReference type="InterPro" id="IPR004960">
    <property type="entry name" value="LipA_acyltrans"/>
</dbReference>
<keyword evidence="3" id="KW-0997">Cell inner membrane</keyword>
<comment type="caution">
    <text evidence="7">The sequence shown here is derived from an EMBL/GenBank/DDBJ whole genome shotgun (WGS) entry which is preliminary data.</text>
</comment>
<dbReference type="EMBL" id="JACNJH010000267">
    <property type="protein sequence ID" value="MBC8363184.1"/>
    <property type="molecule type" value="Genomic_DNA"/>
</dbReference>
<keyword evidence="5" id="KW-0472">Membrane</keyword>
<evidence type="ECO:0000256" key="6">
    <source>
        <dbReference type="ARBA" id="ARBA00023315"/>
    </source>
</evidence>
<comment type="subcellular location">
    <subcellularLocation>
        <location evidence="1">Cell inner membrane</location>
    </subcellularLocation>
</comment>
<organism evidence="7 8">
    <name type="scientific">Candidatus Desulfatibia profunda</name>
    <dbReference type="NCBI Taxonomy" id="2841695"/>
    <lineage>
        <taxon>Bacteria</taxon>
        <taxon>Pseudomonadati</taxon>
        <taxon>Thermodesulfobacteriota</taxon>
        <taxon>Desulfobacteria</taxon>
        <taxon>Desulfobacterales</taxon>
        <taxon>Desulfobacterales incertae sedis</taxon>
        <taxon>Candidatus Desulfatibia</taxon>
    </lineage>
</organism>
<keyword evidence="2" id="KW-1003">Cell membrane</keyword>